<evidence type="ECO:0000313" key="7">
    <source>
        <dbReference type="Proteomes" id="UP001055093"/>
    </source>
</evidence>
<accession>A0ABQ4UPW8</accession>
<dbReference type="InterPro" id="IPR001029">
    <property type="entry name" value="Flagellin_N"/>
</dbReference>
<evidence type="ECO:0000256" key="3">
    <source>
        <dbReference type="RuleBase" id="RU362073"/>
    </source>
</evidence>
<evidence type="ECO:0000259" key="4">
    <source>
        <dbReference type="Pfam" id="PF00669"/>
    </source>
</evidence>
<reference evidence="6" key="2">
    <citation type="submission" date="2021-08" db="EMBL/GenBank/DDBJ databases">
        <authorList>
            <person name="Tani A."/>
            <person name="Ola A."/>
            <person name="Ogura Y."/>
            <person name="Katsura K."/>
            <person name="Hayashi T."/>
        </authorList>
    </citation>
    <scope>NUCLEOTIDE SEQUENCE</scope>
    <source>
        <strain evidence="6">DSM 14458</strain>
    </source>
</reference>
<name>A0ABQ4UPW8_9HYPH</name>
<evidence type="ECO:0000256" key="1">
    <source>
        <dbReference type="ARBA" id="ARBA00005709"/>
    </source>
</evidence>
<feature type="domain" description="Flagellin N-terminal" evidence="4">
    <location>
        <begin position="7"/>
        <end position="139"/>
    </location>
</feature>
<organism evidence="6 7">
    <name type="scientific">Methylorubrum suomiense</name>
    <dbReference type="NCBI Taxonomy" id="144191"/>
    <lineage>
        <taxon>Bacteria</taxon>
        <taxon>Pseudomonadati</taxon>
        <taxon>Pseudomonadota</taxon>
        <taxon>Alphaproteobacteria</taxon>
        <taxon>Hyphomicrobiales</taxon>
        <taxon>Methylobacteriaceae</taxon>
        <taxon>Methylorubrum</taxon>
    </lineage>
</organism>
<dbReference type="Proteomes" id="UP001055093">
    <property type="component" value="Unassembled WGS sequence"/>
</dbReference>
<dbReference type="NCBIfam" id="NF004669">
    <property type="entry name" value="PRK06008.1"/>
    <property type="match status" value="1"/>
</dbReference>
<comment type="caution">
    <text evidence="6">The sequence shown here is derived from an EMBL/GenBank/DDBJ whole genome shotgun (WGS) entry which is preliminary data.</text>
</comment>
<dbReference type="InterPro" id="IPR046358">
    <property type="entry name" value="Flagellin_C"/>
</dbReference>
<dbReference type="EMBL" id="BPRE01000002">
    <property type="protein sequence ID" value="GJE74373.1"/>
    <property type="molecule type" value="Genomic_DNA"/>
</dbReference>
<protein>
    <recommendedName>
        <fullName evidence="3">Flagellin</fullName>
    </recommendedName>
</protein>
<sequence>MMTTGFISSLNLWNAPRAGVSRLQNELADALRETNTQRHADIGATLGGGVAEAFSLRRQNAVLAALTESNGTASLRLETSQAALKAIQTDADAMLEELLALSVDKRAAAIVTPAATRLATLAASLNTSAAGQFVFGGIDTEAPPLVPYGGSPASATRTAVQTALAAAFPSGKINATAAEMTAFLDALQAGPFSATGWSQSSGASDQTFESRISLSETATTSASANAAPLRDLALAYVIGSDIDLSDFPAEVQAAASARMIDLLGRASRGLVQMQADLGISQSRITEANLRMDKQSKILTNQIFSRENVDPVEAKSRVDALNTQIQMSYGLTAQMRNLNLINYLS</sequence>
<keyword evidence="3" id="KW-0964">Secreted</keyword>
<dbReference type="SUPFAM" id="SSF64518">
    <property type="entry name" value="Phase 1 flagellin"/>
    <property type="match status" value="1"/>
</dbReference>
<comment type="similarity">
    <text evidence="1 3">Belongs to the bacterial flagellin family.</text>
</comment>
<reference evidence="6" key="1">
    <citation type="journal article" date="2021" name="Front. Microbiol.">
        <title>Comprehensive Comparative Genomics and Phenotyping of Methylobacterium Species.</title>
        <authorList>
            <person name="Alessa O."/>
            <person name="Ogura Y."/>
            <person name="Fujitani Y."/>
            <person name="Takami H."/>
            <person name="Hayashi T."/>
            <person name="Sahin N."/>
            <person name="Tani A."/>
        </authorList>
    </citation>
    <scope>NUCLEOTIDE SEQUENCE</scope>
    <source>
        <strain evidence="6">DSM 14458</strain>
    </source>
</reference>
<dbReference type="RefSeq" id="WP_137830174.1">
    <property type="nucleotide sequence ID" value="NZ_BPRE01000002.1"/>
</dbReference>
<keyword evidence="2 3" id="KW-0975">Bacterial flagellum</keyword>
<evidence type="ECO:0000259" key="5">
    <source>
        <dbReference type="Pfam" id="PF00700"/>
    </source>
</evidence>
<evidence type="ECO:0000313" key="6">
    <source>
        <dbReference type="EMBL" id="GJE74373.1"/>
    </source>
</evidence>
<comment type="subcellular location">
    <subcellularLocation>
        <location evidence="3">Secreted</location>
    </subcellularLocation>
    <subcellularLocation>
        <location evidence="3">Bacterial flagellum</location>
    </subcellularLocation>
</comment>
<evidence type="ECO:0000256" key="2">
    <source>
        <dbReference type="ARBA" id="ARBA00023143"/>
    </source>
</evidence>
<comment type="function">
    <text evidence="3">Flagellin is the subunit protein which polymerizes to form the filaments of bacterial flagella.</text>
</comment>
<gene>
    <name evidence="6" type="ORF">BGCPKDLD_0942</name>
</gene>
<dbReference type="Pfam" id="PF00669">
    <property type="entry name" value="Flagellin_N"/>
    <property type="match status" value="1"/>
</dbReference>
<feature type="domain" description="Flagellin C-terminal" evidence="5">
    <location>
        <begin position="261"/>
        <end position="343"/>
    </location>
</feature>
<proteinExistence type="inferred from homology"/>
<dbReference type="Pfam" id="PF00700">
    <property type="entry name" value="Flagellin_C"/>
    <property type="match status" value="1"/>
</dbReference>
<keyword evidence="7" id="KW-1185">Reference proteome</keyword>